<dbReference type="Proteomes" id="UP000261560">
    <property type="component" value="Unplaced"/>
</dbReference>
<sequence length="228" mass="25872">TPKGTKRFPFRDPERLDQWVRNMRRQNWTPTRFSRVCSNHFEEHDFFGRKCLKDTAVPTVFSFPGVVRSQKPVHECVPAADQCVAVIHDTEVQHIASDEVIVTPISLTANVPSSTESNSSVEKDNLCECQEDSLACHSYASTRPTSSSQSDHKYTVSESPRTLKRKTLFQQTRRIKKRVISLKNVLDDLQKKCLISSECARGSLAIPSRCWCLAEMPFLMLGGHGYLQ</sequence>
<feature type="domain" description="THAP-type" evidence="7">
    <location>
        <begin position="1"/>
        <end position="61"/>
    </location>
</feature>
<keyword evidence="9" id="KW-1185">Reference proteome</keyword>
<reference evidence="8" key="1">
    <citation type="submission" date="2025-08" db="UniProtKB">
        <authorList>
            <consortium name="Ensembl"/>
        </authorList>
    </citation>
    <scope>IDENTIFICATION</scope>
</reference>
<dbReference type="InterPro" id="IPR026520">
    <property type="entry name" value="THAP3"/>
</dbReference>
<dbReference type="InterPro" id="IPR006612">
    <property type="entry name" value="THAP_Znf"/>
</dbReference>
<dbReference type="OMA" id="SSECARG"/>
<dbReference type="PANTHER" id="PTHR47120:SF1">
    <property type="entry name" value="THAP DOMAIN-CONTAINING PROTEIN 3"/>
    <property type="match status" value="1"/>
</dbReference>
<dbReference type="GO" id="GO:0008270">
    <property type="term" value="F:zinc ion binding"/>
    <property type="evidence" value="ECO:0007669"/>
    <property type="project" value="UniProtKB-KW"/>
</dbReference>
<feature type="compositionally biased region" description="Polar residues" evidence="6">
    <location>
        <begin position="140"/>
        <end position="149"/>
    </location>
</feature>
<feature type="region of interest" description="Disordered" evidence="6">
    <location>
        <begin position="140"/>
        <end position="159"/>
    </location>
</feature>
<dbReference type="AlphaFoldDB" id="A0A3B3DIP0"/>
<name>A0A3B3DIP0_ORYME</name>
<accession>A0A3B3DIP0</accession>
<dbReference type="PaxDb" id="30732-ENSOMEP00000029349"/>
<evidence type="ECO:0000313" key="8">
    <source>
        <dbReference type="Ensembl" id="ENSOMEP00000029349.1"/>
    </source>
</evidence>
<organism evidence="8 9">
    <name type="scientific">Oryzias melastigma</name>
    <name type="common">Marine medaka</name>
    <dbReference type="NCBI Taxonomy" id="30732"/>
    <lineage>
        <taxon>Eukaryota</taxon>
        <taxon>Metazoa</taxon>
        <taxon>Chordata</taxon>
        <taxon>Craniata</taxon>
        <taxon>Vertebrata</taxon>
        <taxon>Euteleostomi</taxon>
        <taxon>Actinopterygii</taxon>
        <taxon>Neopterygii</taxon>
        <taxon>Teleostei</taxon>
        <taxon>Neoteleostei</taxon>
        <taxon>Acanthomorphata</taxon>
        <taxon>Ovalentaria</taxon>
        <taxon>Atherinomorphae</taxon>
        <taxon>Beloniformes</taxon>
        <taxon>Adrianichthyidae</taxon>
        <taxon>Oryziinae</taxon>
        <taxon>Oryzias</taxon>
    </lineage>
</organism>
<keyword evidence="4 5" id="KW-0238">DNA-binding</keyword>
<evidence type="ECO:0000313" key="9">
    <source>
        <dbReference type="Proteomes" id="UP000261560"/>
    </source>
</evidence>
<reference evidence="8" key="2">
    <citation type="submission" date="2025-09" db="UniProtKB">
        <authorList>
            <consortium name="Ensembl"/>
        </authorList>
    </citation>
    <scope>IDENTIFICATION</scope>
</reference>
<dbReference type="Pfam" id="PF05485">
    <property type="entry name" value="THAP"/>
    <property type="match status" value="1"/>
</dbReference>
<evidence type="ECO:0000256" key="3">
    <source>
        <dbReference type="ARBA" id="ARBA00022833"/>
    </source>
</evidence>
<keyword evidence="2 5" id="KW-0863">Zinc-finger</keyword>
<evidence type="ECO:0000259" key="7">
    <source>
        <dbReference type="PROSITE" id="PS50950"/>
    </source>
</evidence>
<proteinExistence type="predicted"/>
<evidence type="ECO:0000256" key="5">
    <source>
        <dbReference type="PROSITE-ProRule" id="PRU00309"/>
    </source>
</evidence>
<evidence type="ECO:0000256" key="1">
    <source>
        <dbReference type="ARBA" id="ARBA00022723"/>
    </source>
</evidence>
<dbReference type="GO" id="GO:0003677">
    <property type="term" value="F:DNA binding"/>
    <property type="evidence" value="ECO:0007669"/>
    <property type="project" value="UniProtKB-UniRule"/>
</dbReference>
<dbReference type="SUPFAM" id="SSF57716">
    <property type="entry name" value="Glucocorticoid receptor-like (DNA-binding domain)"/>
    <property type="match status" value="1"/>
</dbReference>
<dbReference type="PANTHER" id="PTHR47120">
    <property type="entry name" value="THAP DOMAIN-CONTAINING PROTEIN 3"/>
    <property type="match status" value="1"/>
</dbReference>
<dbReference type="Ensembl" id="ENSOMET00000018752.1">
    <property type="protein sequence ID" value="ENSOMEP00000029349.1"/>
    <property type="gene ID" value="ENSOMEG00000012945.1"/>
</dbReference>
<keyword evidence="1" id="KW-0479">Metal-binding</keyword>
<dbReference type="PROSITE" id="PS50950">
    <property type="entry name" value="ZF_THAP"/>
    <property type="match status" value="1"/>
</dbReference>
<evidence type="ECO:0000256" key="6">
    <source>
        <dbReference type="SAM" id="MobiDB-lite"/>
    </source>
</evidence>
<dbReference type="GeneTree" id="ENSGT00940000175331"/>
<protein>
    <recommendedName>
        <fullName evidence="7">THAP-type domain-containing protein</fullName>
    </recommendedName>
</protein>
<dbReference type="SMART" id="SM00692">
    <property type="entry name" value="DM3"/>
    <property type="match status" value="1"/>
</dbReference>
<keyword evidence="3" id="KW-0862">Zinc</keyword>
<evidence type="ECO:0000256" key="4">
    <source>
        <dbReference type="ARBA" id="ARBA00023125"/>
    </source>
</evidence>
<evidence type="ECO:0000256" key="2">
    <source>
        <dbReference type="ARBA" id="ARBA00022771"/>
    </source>
</evidence>
<dbReference type="SMART" id="SM00980">
    <property type="entry name" value="THAP"/>
    <property type="match status" value="1"/>
</dbReference>